<feature type="region of interest" description="Disordered" evidence="1">
    <location>
        <begin position="30"/>
        <end position="55"/>
    </location>
</feature>
<dbReference type="Proteomes" id="UP000435112">
    <property type="component" value="Unassembled WGS sequence"/>
</dbReference>
<dbReference type="EMBL" id="QXFT01000201">
    <property type="protein sequence ID" value="KAE9351121.1"/>
    <property type="molecule type" value="Genomic_DNA"/>
</dbReference>
<name>A0A6A4FKN8_9STRA</name>
<dbReference type="OrthoDB" id="1700726at2759"/>
<dbReference type="Proteomes" id="UP000429607">
    <property type="component" value="Unassembled WGS sequence"/>
</dbReference>
<dbReference type="AlphaFoldDB" id="A0A6A4FKN8"/>
<evidence type="ECO:0000313" key="6">
    <source>
        <dbReference type="Proteomes" id="UP000434957"/>
    </source>
</evidence>
<keyword evidence="6" id="KW-1185">Reference proteome</keyword>
<evidence type="ECO:0000313" key="7">
    <source>
        <dbReference type="Proteomes" id="UP000435112"/>
    </source>
</evidence>
<evidence type="ECO:0000256" key="1">
    <source>
        <dbReference type="SAM" id="MobiDB-lite"/>
    </source>
</evidence>
<evidence type="ECO:0000313" key="3">
    <source>
        <dbReference type="EMBL" id="KAE9041843.1"/>
    </source>
</evidence>
<organism evidence="4 6">
    <name type="scientific">Phytophthora rubi</name>
    <dbReference type="NCBI Taxonomy" id="129364"/>
    <lineage>
        <taxon>Eukaryota</taxon>
        <taxon>Sar</taxon>
        <taxon>Stramenopiles</taxon>
        <taxon>Oomycota</taxon>
        <taxon>Peronosporomycetes</taxon>
        <taxon>Peronosporales</taxon>
        <taxon>Peronosporaceae</taxon>
        <taxon>Phytophthora</taxon>
    </lineage>
</organism>
<gene>
    <name evidence="3" type="ORF">PR001_g6448</name>
    <name evidence="2" type="ORF">PR002_g7701</name>
    <name evidence="4" type="ORF">PR003_g5039</name>
</gene>
<reference evidence="4 6" key="1">
    <citation type="submission" date="2018-08" db="EMBL/GenBank/DDBJ databases">
        <title>Genomic investigation of the strawberry pathogen Phytophthora fragariae indicates pathogenicity is determined by transcriptional variation in three key races.</title>
        <authorList>
            <person name="Adams T.M."/>
            <person name="Armitage A.D."/>
            <person name="Sobczyk M.K."/>
            <person name="Bates H.J."/>
            <person name="Dunwell J.M."/>
            <person name="Nellist C.F."/>
            <person name="Harrison R.J."/>
        </authorList>
    </citation>
    <scope>NUCLEOTIDE SEQUENCE [LARGE SCALE GENOMIC DNA]</scope>
    <source>
        <strain evidence="3 5">SCRP249</strain>
        <strain evidence="2 7">SCRP324</strain>
        <strain evidence="4 6">SCRP333</strain>
    </source>
</reference>
<comment type="caution">
    <text evidence="4">The sequence shown here is derived from an EMBL/GenBank/DDBJ whole genome shotgun (WGS) entry which is preliminary data.</text>
</comment>
<proteinExistence type="predicted"/>
<dbReference type="EMBL" id="QXFV01000302">
    <property type="protein sequence ID" value="KAE9041843.1"/>
    <property type="molecule type" value="Genomic_DNA"/>
</dbReference>
<dbReference type="Proteomes" id="UP000434957">
    <property type="component" value="Unassembled WGS sequence"/>
</dbReference>
<sequence>MDAGSSPELPISEINFESYMGRRYTVEMPNTHDATLGPAYDAPDKEPIDGDEMTL</sequence>
<evidence type="ECO:0000313" key="2">
    <source>
        <dbReference type="EMBL" id="KAE9035205.1"/>
    </source>
</evidence>
<dbReference type="EMBL" id="QXFU01000374">
    <property type="protein sequence ID" value="KAE9035205.1"/>
    <property type="molecule type" value="Genomic_DNA"/>
</dbReference>
<evidence type="ECO:0000313" key="4">
    <source>
        <dbReference type="EMBL" id="KAE9351121.1"/>
    </source>
</evidence>
<protein>
    <submittedName>
        <fullName evidence="4">Uncharacterized protein</fullName>
    </submittedName>
</protein>
<evidence type="ECO:0000313" key="5">
    <source>
        <dbReference type="Proteomes" id="UP000429607"/>
    </source>
</evidence>
<accession>A0A6A4FKN8</accession>